<dbReference type="Pfam" id="PF02237">
    <property type="entry name" value="BPL_C"/>
    <property type="match status" value="1"/>
</dbReference>
<dbReference type="GO" id="GO:0004077">
    <property type="term" value="F:biotin--[biotin carboxyl-carrier protein] ligase activity"/>
    <property type="evidence" value="ECO:0007669"/>
    <property type="project" value="UniProtKB-EC"/>
</dbReference>
<name>A0A7Z9A1Y6_9MICC</name>
<evidence type="ECO:0000256" key="1">
    <source>
        <dbReference type="ARBA" id="ARBA00022598"/>
    </source>
</evidence>
<dbReference type="CDD" id="cd16442">
    <property type="entry name" value="BPL"/>
    <property type="match status" value="1"/>
</dbReference>
<dbReference type="Gene3D" id="2.30.30.100">
    <property type="match status" value="1"/>
</dbReference>
<dbReference type="Gene3D" id="3.30.930.10">
    <property type="entry name" value="Bira Bifunctional Protein, Domain 2"/>
    <property type="match status" value="1"/>
</dbReference>
<proteinExistence type="predicted"/>
<accession>A0A7Z9A1Y6</accession>
<evidence type="ECO:0000313" key="5">
    <source>
        <dbReference type="EMBL" id="VEI22513.1"/>
    </source>
</evidence>
<organism evidence="5 6">
    <name type="scientific">Rothia aeria</name>
    <dbReference type="NCBI Taxonomy" id="172042"/>
    <lineage>
        <taxon>Bacteria</taxon>
        <taxon>Bacillati</taxon>
        <taxon>Actinomycetota</taxon>
        <taxon>Actinomycetes</taxon>
        <taxon>Micrococcales</taxon>
        <taxon>Micrococcaceae</taxon>
        <taxon>Rothia</taxon>
    </lineage>
</organism>
<evidence type="ECO:0000256" key="2">
    <source>
        <dbReference type="ARBA" id="ARBA00023267"/>
    </source>
</evidence>
<keyword evidence="1" id="KW-0436">Ligase</keyword>
<evidence type="ECO:0000313" key="6">
    <source>
        <dbReference type="Proteomes" id="UP000282386"/>
    </source>
</evidence>
<dbReference type="GO" id="GO:0005737">
    <property type="term" value="C:cytoplasm"/>
    <property type="evidence" value="ECO:0007669"/>
    <property type="project" value="TreeGrafter"/>
</dbReference>
<dbReference type="EC" id="6.3.4.15" evidence="3"/>
<dbReference type="Pfam" id="PF03099">
    <property type="entry name" value="BPL_LplA_LipB"/>
    <property type="match status" value="1"/>
</dbReference>
<sequence>MGNNTMNQERVHNAAEQHGYRTVRVLEHTGSTNDDARQVLTDPNPSVREQLGELSVFATDDQRAGHGRLDRAWVTPPGTALAATVVVRPHAGIGQGLAPENYHWLTLIMGLSVREVLRELGVDCDLKWPNDLIAGGKKCCGVLAQLILEPAGTNPAGTAATSMSVLVGAGINLNMLEEQLPTETATSTRVLLGHTVDTEQVLTHLLEVFARRYRAFCSAGGDPESPGGGEPSLLQQAREHTLTLGAHVAMHLPDGRVITGTAEDIDDQGRILVRSDGALTAYSVGDIEHLRAADGSYLATRPPQA</sequence>
<dbReference type="EMBL" id="LR134479">
    <property type="protein sequence ID" value="VEI22513.1"/>
    <property type="molecule type" value="Genomic_DNA"/>
</dbReference>
<dbReference type="InterPro" id="IPR045864">
    <property type="entry name" value="aa-tRNA-synth_II/BPL/LPL"/>
</dbReference>
<evidence type="ECO:0000256" key="3">
    <source>
        <dbReference type="ARBA" id="ARBA00024227"/>
    </source>
</evidence>
<dbReference type="RefSeq" id="WP_023133861.1">
    <property type="nucleotide sequence ID" value="NZ_CAURSG010000002.1"/>
</dbReference>
<keyword evidence="2" id="KW-0092">Biotin</keyword>
<dbReference type="PROSITE" id="PS51733">
    <property type="entry name" value="BPL_LPL_CATALYTIC"/>
    <property type="match status" value="1"/>
</dbReference>
<feature type="domain" description="BPL/LPL catalytic" evidence="4">
    <location>
        <begin position="17"/>
        <end position="217"/>
    </location>
</feature>
<dbReference type="SUPFAM" id="SSF55681">
    <property type="entry name" value="Class II aaRS and biotin synthetases"/>
    <property type="match status" value="1"/>
</dbReference>
<dbReference type="PANTHER" id="PTHR12835:SF5">
    <property type="entry name" value="BIOTIN--PROTEIN LIGASE"/>
    <property type="match status" value="1"/>
</dbReference>
<dbReference type="Proteomes" id="UP000282386">
    <property type="component" value="Chromosome"/>
</dbReference>
<dbReference type="InterPro" id="IPR003142">
    <property type="entry name" value="BPL_C"/>
</dbReference>
<evidence type="ECO:0000259" key="4">
    <source>
        <dbReference type="PROSITE" id="PS51733"/>
    </source>
</evidence>
<dbReference type="PANTHER" id="PTHR12835">
    <property type="entry name" value="BIOTIN PROTEIN LIGASE"/>
    <property type="match status" value="1"/>
</dbReference>
<dbReference type="AlphaFoldDB" id="A0A7Z9A1Y6"/>
<gene>
    <name evidence="5" type="primary">birA</name>
    <name evidence="5" type="ORF">NCTC10207_00591</name>
</gene>
<dbReference type="InterPro" id="IPR004408">
    <property type="entry name" value="Biotin_CoA_COase_ligase"/>
</dbReference>
<protein>
    <recommendedName>
        <fullName evidence="3">biotin--[biotin carboxyl-carrier protein] ligase</fullName>
        <ecNumber evidence="3">6.3.4.15</ecNumber>
    </recommendedName>
</protein>
<dbReference type="NCBIfam" id="TIGR00121">
    <property type="entry name" value="birA_ligase"/>
    <property type="match status" value="1"/>
</dbReference>
<reference evidence="5 6" key="1">
    <citation type="submission" date="2018-12" db="EMBL/GenBank/DDBJ databases">
        <authorList>
            <consortium name="Pathogen Informatics"/>
        </authorList>
    </citation>
    <scope>NUCLEOTIDE SEQUENCE [LARGE SCALE GENOMIC DNA]</scope>
    <source>
        <strain evidence="5 6">NCTC10207</strain>
    </source>
</reference>
<dbReference type="InterPro" id="IPR004143">
    <property type="entry name" value="BPL_LPL_catalytic"/>
</dbReference>